<evidence type="ECO:0000256" key="1">
    <source>
        <dbReference type="SAM" id="Phobius"/>
    </source>
</evidence>
<feature type="transmembrane region" description="Helical" evidence="1">
    <location>
        <begin position="6"/>
        <end position="30"/>
    </location>
</feature>
<sequence length="36" mass="4117">MLMVPEIFISWILTTLTLRFGGTVVPNIAIKMKLLR</sequence>
<proteinExistence type="predicted"/>
<reference evidence="2" key="1">
    <citation type="submission" date="2020-11" db="EMBL/GenBank/DDBJ databases">
        <authorList>
            <person name="Tran Van P."/>
        </authorList>
    </citation>
    <scope>NUCLEOTIDE SEQUENCE</scope>
</reference>
<accession>A0A7R9P1N8</accession>
<protein>
    <submittedName>
        <fullName evidence="2">Uncharacterized protein</fullName>
    </submittedName>
</protein>
<keyword evidence="1" id="KW-1133">Transmembrane helix</keyword>
<keyword evidence="1" id="KW-0812">Transmembrane</keyword>
<keyword evidence="1" id="KW-0472">Membrane</keyword>
<dbReference type="AlphaFoldDB" id="A0A7R9P1N8"/>
<evidence type="ECO:0000313" key="2">
    <source>
        <dbReference type="EMBL" id="CAD7464019.1"/>
    </source>
</evidence>
<gene>
    <name evidence="2" type="ORF">TTEB3V08_LOCUS11898</name>
</gene>
<name>A0A7R9P1N8_9NEOP</name>
<organism evidence="2">
    <name type="scientific">Timema tahoe</name>
    <dbReference type="NCBI Taxonomy" id="61484"/>
    <lineage>
        <taxon>Eukaryota</taxon>
        <taxon>Metazoa</taxon>
        <taxon>Ecdysozoa</taxon>
        <taxon>Arthropoda</taxon>
        <taxon>Hexapoda</taxon>
        <taxon>Insecta</taxon>
        <taxon>Pterygota</taxon>
        <taxon>Neoptera</taxon>
        <taxon>Polyneoptera</taxon>
        <taxon>Phasmatodea</taxon>
        <taxon>Timematodea</taxon>
        <taxon>Timematoidea</taxon>
        <taxon>Timematidae</taxon>
        <taxon>Timema</taxon>
    </lineage>
</organism>
<dbReference type="EMBL" id="OE010321">
    <property type="protein sequence ID" value="CAD7464019.1"/>
    <property type="molecule type" value="Genomic_DNA"/>
</dbReference>